<dbReference type="RefSeq" id="WP_116571135.1">
    <property type="nucleotide sequence ID" value="NZ_QDGZ01000002.1"/>
</dbReference>
<evidence type="ECO:0000256" key="3">
    <source>
        <dbReference type="ARBA" id="ARBA00022692"/>
    </source>
</evidence>
<feature type="transmembrane region" description="Helical" evidence="6">
    <location>
        <begin position="89"/>
        <end position="108"/>
    </location>
</feature>
<gene>
    <name evidence="7" type="ORF">DDE18_04870</name>
</gene>
<dbReference type="InterPro" id="IPR050833">
    <property type="entry name" value="Poly_Biosynth_Transport"/>
</dbReference>
<keyword evidence="5 6" id="KW-0472">Membrane</keyword>
<dbReference type="Proteomes" id="UP000246018">
    <property type="component" value="Unassembled WGS sequence"/>
</dbReference>
<feature type="transmembrane region" description="Helical" evidence="6">
    <location>
        <begin position="146"/>
        <end position="169"/>
    </location>
</feature>
<feature type="transmembrane region" description="Helical" evidence="6">
    <location>
        <begin position="16"/>
        <end position="39"/>
    </location>
</feature>
<evidence type="ECO:0000256" key="1">
    <source>
        <dbReference type="ARBA" id="ARBA00004651"/>
    </source>
</evidence>
<dbReference type="OrthoDB" id="5140599at2"/>
<feature type="transmembrane region" description="Helical" evidence="6">
    <location>
        <begin position="45"/>
        <end position="68"/>
    </location>
</feature>
<comment type="caution">
    <text evidence="7">The sequence shown here is derived from an EMBL/GenBank/DDBJ whole genome shotgun (WGS) entry which is preliminary data.</text>
</comment>
<evidence type="ECO:0000256" key="4">
    <source>
        <dbReference type="ARBA" id="ARBA00022989"/>
    </source>
</evidence>
<evidence type="ECO:0000313" key="8">
    <source>
        <dbReference type="Proteomes" id="UP000246018"/>
    </source>
</evidence>
<keyword evidence="8" id="KW-1185">Reference proteome</keyword>
<evidence type="ECO:0000256" key="6">
    <source>
        <dbReference type="SAM" id="Phobius"/>
    </source>
</evidence>
<dbReference type="EMBL" id="QDGZ01000002">
    <property type="protein sequence ID" value="PVG83661.1"/>
    <property type="molecule type" value="Genomic_DNA"/>
</dbReference>
<evidence type="ECO:0000313" key="7">
    <source>
        <dbReference type="EMBL" id="PVG83661.1"/>
    </source>
</evidence>
<feature type="transmembrane region" description="Helical" evidence="6">
    <location>
        <begin position="327"/>
        <end position="348"/>
    </location>
</feature>
<proteinExistence type="predicted"/>
<feature type="transmembrane region" description="Helical" evidence="6">
    <location>
        <begin position="285"/>
        <end position="315"/>
    </location>
</feature>
<dbReference type="PANTHER" id="PTHR30250:SF11">
    <property type="entry name" value="O-ANTIGEN TRANSPORTER-RELATED"/>
    <property type="match status" value="1"/>
</dbReference>
<sequence length="417" mass="44381">MGAVSRMAALMRRGSIIAIAMGVMNVSTYAYQLVVARLIGTAHFGAFTAVLSLLLVVSVVSLGLQATAARRIAADPEHVAQIEAQVLRVTWRTSLALGFVLMLLSPVINHVLRLDSLLLALMVPLCAVPLTMMGGQAGTLQGERRWTALALVYVAAGVPRIVLGTGLVLWRPTELWALVGVFIGYCAPVLVGWWALRHQRAPGRASAEHRGIAILRESVHNSQALFAFFALSSVDIIVARNVLSEQDSSLYAAGLILTKAVLFLPQFVIVLAFPSMSSDAERRRALALSLGLVAVLGTLGTLASSLLSGLAMIFVGGGQFAEIESRLWIFALLGTALSMLQLLVYAVLARQGRRTIYLVWMALVVMVGGGLTTDSVVGLVTVVVVVDLCVLAALLAASVYLTRVGHRDPETVSTHQG</sequence>
<accession>A0A2T8FD73</accession>
<comment type="subcellular location">
    <subcellularLocation>
        <location evidence="1">Cell membrane</location>
        <topology evidence="1">Multi-pass membrane protein</topology>
    </subcellularLocation>
</comment>
<protein>
    <submittedName>
        <fullName evidence="7">Polysaccharide biosynthesis protein</fullName>
    </submittedName>
</protein>
<reference evidence="7 8" key="1">
    <citation type="submission" date="2018-04" db="EMBL/GenBank/DDBJ databases">
        <title>Genome of Nocardioides gansuensis WSJ-1.</title>
        <authorList>
            <person name="Wu S."/>
            <person name="Wang G."/>
        </authorList>
    </citation>
    <scope>NUCLEOTIDE SEQUENCE [LARGE SCALE GENOMIC DNA]</scope>
    <source>
        <strain evidence="7 8">WSJ-1</strain>
    </source>
</reference>
<dbReference type="PANTHER" id="PTHR30250">
    <property type="entry name" value="PST FAMILY PREDICTED COLANIC ACID TRANSPORTER"/>
    <property type="match status" value="1"/>
</dbReference>
<feature type="transmembrane region" description="Helical" evidence="6">
    <location>
        <begin position="379"/>
        <end position="401"/>
    </location>
</feature>
<feature type="transmembrane region" description="Helical" evidence="6">
    <location>
        <begin position="114"/>
        <end position="134"/>
    </location>
</feature>
<dbReference type="GO" id="GO:0005886">
    <property type="term" value="C:plasma membrane"/>
    <property type="evidence" value="ECO:0007669"/>
    <property type="project" value="UniProtKB-SubCell"/>
</dbReference>
<name>A0A2T8FD73_9ACTN</name>
<feature type="transmembrane region" description="Helical" evidence="6">
    <location>
        <begin position="224"/>
        <end position="243"/>
    </location>
</feature>
<keyword evidence="4 6" id="KW-1133">Transmembrane helix</keyword>
<feature type="transmembrane region" description="Helical" evidence="6">
    <location>
        <begin position="355"/>
        <end position="373"/>
    </location>
</feature>
<keyword evidence="2" id="KW-1003">Cell membrane</keyword>
<keyword evidence="3 6" id="KW-0812">Transmembrane</keyword>
<evidence type="ECO:0000256" key="2">
    <source>
        <dbReference type="ARBA" id="ARBA00022475"/>
    </source>
</evidence>
<evidence type="ECO:0000256" key="5">
    <source>
        <dbReference type="ARBA" id="ARBA00023136"/>
    </source>
</evidence>
<dbReference type="AlphaFoldDB" id="A0A2T8FD73"/>
<organism evidence="7 8">
    <name type="scientific">Nocardioides gansuensis</name>
    <dbReference type="NCBI Taxonomy" id="2138300"/>
    <lineage>
        <taxon>Bacteria</taxon>
        <taxon>Bacillati</taxon>
        <taxon>Actinomycetota</taxon>
        <taxon>Actinomycetes</taxon>
        <taxon>Propionibacteriales</taxon>
        <taxon>Nocardioidaceae</taxon>
        <taxon>Nocardioides</taxon>
    </lineage>
</organism>
<feature type="transmembrane region" description="Helical" evidence="6">
    <location>
        <begin position="249"/>
        <end position="273"/>
    </location>
</feature>
<feature type="transmembrane region" description="Helical" evidence="6">
    <location>
        <begin position="175"/>
        <end position="196"/>
    </location>
</feature>